<reference evidence="2" key="1">
    <citation type="submission" date="2020-08" db="EMBL/GenBank/DDBJ databases">
        <title>Multicomponent nature underlies the extraordinary mechanical properties of spider dragline silk.</title>
        <authorList>
            <person name="Kono N."/>
            <person name="Nakamura H."/>
            <person name="Mori M."/>
            <person name="Yoshida Y."/>
            <person name="Ohtoshi R."/>
            <person name="Malay A.D."/>
            <person name="Moran D.A.P."/>
            <person name="Tomita M."/>
            <person name="Numata K."/>
            <person name="Arakawa K."/>
        </authorList>
    </citation>
    <scope>NUCLEOTIDE SEQUENCE</scope>
</reference>
<evidence type="ECO:0000313" key="3">
    <source>
        <dbReference type="Proteomes" id="UP000886998"/>
    </source>
</evidence>
<evidence type="ECO:0000313" key="2">
    <source>
        <dbReference type="EMBL" id="GFS30284.1"/>
    </source>
</evidence>
<keyword evidence="3" id="KW-1185">Reference proteome</keyword>
<protein>
    <submittedName>
        <fullName evidence="2">Uncharacterized protein</fullName>
    </submittedName>
</protein>
<proteinExistence type="predicted"/>
<dbReference type="Proteomes" id="UP000886998">
    <property type="component" value="Unassembled WGS sequence"/>
</dbReference>
<accession>A0A8X6M5V5</accession>
<organism evidence="2 3">
    <name type="scientific">Trichonephila inaurata madagascariensis</name>
    <dbReference type="NCBI Taxonomy" id="2747483"/>
    <lineage>
        <taxon>Eukaryota</taxon>
        <taxon>Metazoa</taxon>
        <taxon>Ecdysozoa</taxon>
        <taxon>Arthropoda</taxon>
        <taxon>Chelicerata</taxon>
        <taxon>Arachnida</taxon>
        <taxon>Araneae</taxon>
        <taxon>Araneomorphae</taxon>
        <taxon>Entelegynae</taxon>
        <taxon>Araneoidea</taxon>
        <taxon>Nephilidae</taxon>
        <taxon>Trichonephila</taxon>
        <taxon>Trichonephila inaurata</taxon>
    </lineage>
</organism>
<gene>
    <name evidence="2" type="ORF">TNIN_120791</name>
</gene>
<dbReference type="AlphaFoldDB" id="A0A8X6M5V5"/>
<name>A0A8X6M5V5_9ARAC</name>
<sequence length="144" mass="15906">MGRQFLLLGIALTLRYLATDKTQSSLVIISEAQNTISGIIPWAAIITIWGEIQAPESENEGRWLKNFGKVLLSAALGRANYQVGFKGKILIGAFPRPKHFACFHKSHDCCRPFFLLGVGWNPPLWFSLHGLGGVPQHSGMYPPC</sequence>
<feature type="signal peptide" evidence="1">
    <location>
        <begin position="1"/>
        <end position="19"/>
    </location>
</feature>
<keyword evidence="1" id="KW-0732">Signal</keyword>
<dbReference type="EMBL" id="BMAV01024122">
    <property type="protein sequence ID" value="GFS30284.1"/>
    <property type="molecule type" value="Genomic_DNA"/>
</dbReference>
<comment type="caution">
    <text evidence="2">The sequence shown here is derived from an EMBL/GenBank/DDBJ whole genome shotgun (WGS) entry which is preliminary data.</text>
</comment>
<feature type="chain" id="PRO_5036500708" evidence="1">
    <location>
        <begin position="20"/>
        <end position="144"/>
    </location>
</feature>
<evidence type="ECO:0000256" key="1">
    <source>
        <dbReference type="SAM" id="SignalP"/>
    </source>
</evidence>